<sequence>MTKAEWRLVKADIHVFEKLSEIQSALRVALVPYPIWTERLTHEMSGDFKGIRVWANERRNLKWVELLHAKFKNMKRHDCIHSPLTVFASISPDKGDSIYSFDWRLRSAFYGLSQTDRVSRTTRTMITDLCSKYLPRVWTLTEPSLDGLRNDQRVEKLVQIAERVCKWSSEDKHFVKTSENYSSSMDTSQNDLNLHPAIKHPPDSVYTNHGDITLTAIQIPPNEILEF</sequence>
<reference evidence="1" key="1">
    <citation type="submission" date="2020-10" db="EMBL/GenBank/DDBJ databases">
        <authorList>
            <person name="Muller C M."/>
        </authorList>
    </citation>
    <scope>NUCLEOTIDE SEQUENCE</scope>
    <source>
        <strain evidence="1">THUN-12</strain>
    </source>
</reference>
<organism evidence="1 2">
    <name type="scientific">Blumeria graminis f. sp. triticale</name>
    <dbReference type="NCBI Taxonomy" id="1689686"/>
    <lineage>
        <taxon>Eukaryota</taxon>
        <taxon>Fungi</taxon>
        <taxon>Dikarya</taxon>
        <taxon>Ascomycota</taxon>
        <taxon>Pezizomycotina</taxon>
        <taxon>Leotiomycetes</taxon>
        <taxon>Erysiphales</taxon>
        <taxon>Erysiphaceae</taxon>
        <taxon>Blumeria</taxon>
    </lineage>
</organism>
<name>A0A9W4GG81_BLUGR</name>
<dbReference type="Proteomes" id="UP000683417">
    <property type="component" value="Unassembled WGS sequence"/>
</dbReference>
<proteinExistence type="predicted"/>
<evidence type="ECO:0000313" key="2">
    <source>
        <dbReference type="Proteomes" id="UP000683417"/>
    </source>
</evidence>
<evidence type="ECO:0000313" key="1">
    <source>
        <dbReference type="EMBL" id="CAD6503661.1"/>
    </source>
</evidence>
<dbReference type="EMBL" id="CAJHIT010000007">
    <property type="protein sequence ID" value="CAD6503661.1"/>
    <property type="molecule type" value="Genomic_DNA"/>
</dbReference>
<protein>
    <submittedName>
        <fullName evidence="1">BgTH12-03320</fullName>
    </submittedName>
</protein>
<accession>A0A9W4GG81</accession>
<dbReference type="AlphaFoldDB" id="A0A9W4GG81"/>
<comment type="caution">
    <text evidence="1">The sequence shown here is derived from an EMBL/GenBank/DDBJ whole genome shotgun (WGS) entry which is preliminary data.</text>
</comment>
<gene>
    <name evidence="1" type="ORF">BGTH12_LOCUS5019</name>
</gene>